<accession>A0A2U2CGL2</accession>
<dbReference type="EMBL" id="QEYD01000002">
    <property type="protein sequence ID" value="PWE31028.1"/>
    <property type="molecule type" value="Genomic_DNA"/>
</dbReference>
<dbReference type="Proteomes" id="UP000244940">
    <property type="component" value="Unassembled WGS sequence"/>
</dbReference>
<dbReference type="AlphaFoldDB" id="A0A2U2CGL2"/>
<organism evidence="1 2">
    <name type="scientific">Pararhodobacter marinus</name>
    <dbReference type="NCBI Taxonomy" id="2184063"/>
    <lineage>
        <taxon>Bacteria</taxon>
        <taxon>Pseudomonadati</taxon>
        <taxon>Pseudomonadota</taxon>
        <taxon>Alphaproteobacteria</taxon>
        <taxon>Rhodobacterales</taxon>
        <taxon>Paracoccaceae</taxon>
        <taxon>Pararhodobacter</taxon>
    </lineage>
</organism>
<dbReference type="OrthoDB" id="7666987at2"/>
<gene>
    <name evidence="1" type="ORF">C4N9_04560</name>
</gene>
<comment type="caution">
    <text evidence="1">The sequence shown here is derived from an EMBL/GenBank/DDBJ whole genome shotgun (WGS) entry which is preliminary data.</text>
</comment>
<sequence>MTGALPQAFRQQSDACAALGSPFMARLCALLADRLRPDRPLTRRLFDWPGDMTAAGDAVPLRLAGALHALVLRGHAGLTAVYPPHEAPDDALWQAIDTALDSEEGFIAPFIDRAPQTNEVRRAAVLIAAGHWLAERFTLPFVFSELGASAGLNLNWDRFALQAGQARLGSPSARVVLTPDWSGALPFAADITVAQRAGVDLAPIDLQDPEARLRLLAYLWPDQPHRRALTEAAIATSPPKPDRADAIDWLQTRLSPKPGHLHLVWSTVAWQYFPRAAQARGTRLMEEAGARATPDAPLAWLSYEADGTSPGAALTLRLWPGNRTLDLGRADFHGRWVDWRAP</sequence>
<proteinExistence type="predicted"/>
<dbReference type="GeneID" id="94364154"/>
<evidence type="ECO:0000313" key="1">
    <source>
        <dbReference type="EMBL" id="PWE31028.1"/>
    </source>
</evidence>
<dbReference type="PIRSF" id="PIRSF012608">
    <property type="entry name" value="UCP012608"/>
    <property type="match status" value="1"/>
</dbReference>
<dbReference type="InterPro" id="IPR011200">
    <property type="entry name" value="UCP012608"/>
</dbReference>
<protein>
    <submittedName>
        <fullName evidence="1">DUF2332 domain-containing protein</fullName>
    </submittedName>
</protein>
<reference evidence="1 2" key="1">
    <citation type="submission" date="2018-05" db="EMBL/GenBank/DDBJ databases">
        <title>Pararhodobacter marina sp. nov., isolated from deep-sea water of the Indian Ocean.</title>
        <authorList>
            <person name="Lai Q.Sr."/>
            <person name="Liu X."/>
            <person name="Shao Z."/>
        </authorList>
    </citation>
    <scope>NUCLEOTIDE SEQUENCE [LARGE SCALE GENOMIC DNA]</scope>
    <source>
        <strain evidence="1 2">CIC4N-9</strain>
    </source>
</reference>
<dbReference type="Pfam" id="PF10094">
    <property type="entry name" value="DUF2332"/>
    <property type="match status" value="1"/>
</dbReference>
<name>A0A2U2CGL2_9RHOB</name>
<keyword evidence="2" id="KW-1185">Reference proteome</keyword>
<dbReference type="RefSeq" id="WP_109532106.1">
    <property type="nucleotide sequence ID" value="NZ_QEYD01000002.1"/>
</dbReference>
<evidence type="ECO:0000313" key="2">
    <source>
        <dbReference type="Proteomes" id="UP000244940"/>
    </source>
</evidence>